<evidence type="ECO:0000256" key="4">
    <source>
        <dbReference type="ARBA" id="ARBA00022679"/>
    </source>
</evidence>
<evidence type="ECO:0000313" key="12">
    <source>
        <dbReference type="Proteomes" id="UP000636479"/>
    </source>
</evidence>
<keyword evidence="9 10" id="KW-0472">Membrane</keyword>
<feature type="transmembrane region" description="Helical" evidence="10">
    <location>
        <begin position="100"/>
        <end position="122"/>
    </location>
</feature>
<evidence type="ECO:0000256" key="7">
    <source>
        <dbReference type="ARBA" id="ARBA00022824"/>
    </source>
</evidence>
<keyword evidence="7" id="KW-0256">Endoplasmic reticulum</keyword>
<feature type="transmembrane region" description="Helical" evidence="10">
    <location>
        <begin position="407"/>
        <end position="426"/>
    </location>
</feature>
<feature type="transmembrane region" description="Helical" evidence="10">
    <location>
        <begin position="32"/>
        <end position="52"/>
    </location>
</feature>
<feature type="transmembrane region" description="Helical" evidence="10">
    <location>
        <begin position="471"/>
        <end position="495"/>
    </location>
</feature>
<dbReference type="OrthoDB" id="377083at2759"/>
<evidence type="ECO:0000256" key="6">
    <source>
        <dbReference type="ARBA" id="ARBA00022777"/>
    </source>
</evidence>
<dbReference type="GO" id="GO:0004168">
    <property type="term" value="F:dolichol kinase activity"/>
    <property type="evidence" value="ECO:0007669"/>
    <property type="project" value="UniProtKB-EC"/>
</dbReference>
<feature type="transmembrane region" description="Helical" evidence="10">
    <location>
        <begin position="315"/>
        <end position="343"/>
    </location>
</feature>
<feature type="transmembrane region" description="Helical" evidence="10">
    <location>
        <begin position="211"/>
        <end position="239"/>
    </location>
</feature>
<comment type="caution">
    <text evidence="11">The sequence shown here is derived from an EMBL/GenBank/DDBJ whole genome shotgun (WGS) entry which is preliminary data.</text>
</comment>
<feature type="transmembrane region" description="Helical" evidence="10">
    <location>
        <begin position="536"/>
        <end position="555"/>
    </location>
</feature>
<comment type="similarity">
    <text evidence="2">Belongs to the polyprenol kinase family.</text>
</comment>
<evidence type="ECO:0000256" key="9">
    <source>
        <dbReference type="ARBA" id="ARBA00023136"/>
    </source>
</evidence>
<evidence type="ECO:0000256" key="1">
    <source>
        <dbReference type="ARBA" id="ARBA00004477"/>
    </source>
</evidence>
<feature type="transmembrane region" description="Helical" evidence="10">
    <location>
        <begin position="245"/>
        <end position="263"/>
    </location>
</feature>
<reference evidence="11" key="1">
    <citation type="submission" date="2020-05" db="EMBL/GenBank/DDBJ databases">
        <title>Mycena genomes resolve the evolution of fungal bioluminescence.</title>
        <authorList>
            <person name="Tsai I.J."/>
        </authorList>
    </citation>
    <scope>NUCLEOTIDE SEQUENCE</scope>
    <source>
        <strain evidence="11">171206Taipei</strain>
    </source>
</reference>
<keyword evidence="8 10" id="KW-1133">Transmembrane helix</keyword>
<dbReference type="Proteomes" id="UP000636479">
    <property type="component" value="Unassembled WGS sequence"/>
</dbReference>
<dbReference type="GeneID" id="59341645"/>
<gene>
    <name evidence="11" type="ORF">MIND_00223900</name>
</gene>
<keyword evidence="12" id="KW-1185">Reference proteome</keyword>
<sequence length="665" mass="73480">MDSRRAGESFVLLASLLFGTQKIEQFDTWMAYELYALLLAAAVYLGYTYGTVTDRGALTPKPAPIPPTALQQTKRRSDDKFGFIWMSVPKNYRDSTDDGILTALLLGPLIATALLLCSLDPYPGDGLPAGWAIESPIRLPARNTRAPPPAIALLRGRYNLLSLATFTSAILLLHVCSSRWLENRHVAAGEPTPSSTEAERRSVPRSEGVRGLYFIFFTLGSAASFFLVRIALGLVGIGIWQHLNLFDVIVVAIFYQFTLYVALRMAHRGLTLGELGLVCFGGTAIFMEFLNITIARIWPVTTAYLKTYRLPTPLVVFQTALVAGPFLTGFLIAPMLVLSRHAAQTPVRRQRRLLPSEALRARRRLAFAAAFVALVIIFGPLGLWTRWCLGNRDPWIWVVCWVISRHRRVALLAYWAALGSISVAGWTRQLARSRRMPGPVDAASSTNALFAASNEFLDRAPTLRLNERRKFFHALVVFMFLPGIAFDPAFTHLAFSAAFAAFVFAEYIRYFAIYPLGAAVHRFMNEFLDTKDSGTAILSHFYLLTGCAGALWLEGQVLPTWLLQYTGVLVLGIGDALASIVGKRHGRHVWSPTTTKTLEGSAAFAASVLACAWLLRLLGVVEPFSTVRYVSVIILASVLEALSDQNDNLTLPLYTWSALVIMRVS</sequence>
<dbReference type="InterPro" id="IPR032974">
    <property type="entry name" value="Polypren_kinase"/>
</dbReference>
<protein>
    <recommendedName>
        <fullName evidence="3">dolichol kinase</fullName>
        <ecNumber evidence="3">2.7.1.108</ecNumber>
    </recommendedName>
</protein>
<feature type="transmembrane region" description="Helical" evidence="10">
    <location>
        <begin position="364"/>
        <end position="387"/>
    </location>
</feature>
<evidence type="ECO:0000256" key="3">
    <source>
        <dbReference type="ARBA" id="ARBA00012132"/>
    </source>
</evidence>
<organism evidence="11 12">
    <name type="scientific">Mycena indigotica</name>
    <dbReference type="NCBI Taxonomy" id="2126181"/>
    <lineage>
        <taxon>Eukaryota</taxon>
        <taxon>Fungi</taxon>
        <taxon>Dikarya</taxon>
        <taxon>Basidiomycota</taxon>
        <taxon>Agaricomycotina</taxon>
        <taxon>Agaricomycetes</taxon>
        <taxon>Agaricomycetidae</taxon>
        <taxon>Agaricales</taxon>
        <taxon>Marasmiineae</taxon>
        <taxon>Mycenaceae</taxon>
        <taxon>Mycena</taxon>
    </lineage>
</organism>
<keyword evidence="4" id="KW-0808">Transferase</keyword>
<accession>A0A8H6T8E6</accession>
<dbReference type="EMBL" id="JACAZF010000002">
    <property type="protein sequence ID" value="KAF7312116.1"/>
    <property type="molecule type" value="Genomic_DNA"/>
</dbReference>
<feature type="transmembrane region" description="Helical" evidence="10">
    <location>
        <begin position="507"/>
        <end position="524"/>
    </location>
</feature>
<dbReference type="AlphaFoldDB" id="A0A8H6T8E6"/>
<evidence type="ECO:0000256" key="10">
    <source>
        <dbReference type="SAM" id="Phobius"/>
    </source>
</evidence>
<feature type="transmembrane region" description="Helical" evidence="10">
    <location>
        <begin position="275"/>
        <end position="295"/>
    </location>
</feature>
<dbReference type="GO" id="GO:0043048">
    <property type="term" value="P:dolichyl monophosphate biosynthetic process"/>
    <property type="evidence" value="ECO:0007669"/>
    <property type="project" value="TreeGrafter"/>
</dbReference>
<dbReference type="PANTHER" id="PTHR13205:SF15">
    <property type="entry name" value="DOLICHOL KINASE"/>
    <property type="match status" value="1"/>
</dbReference>
<dbReference type="EC" id="2.7.1.108" evidence="3"/>
<keyword evidence="5 10" id="KW-0812">Transmembrane</keyword>
<dbReference type="GO" id="GO:0005789">
    <property type="term" value="C:endoplasmic reticulum membrane"/>
    <property type="evidence" value="ECO:0007669"/>
    <property type="project" value="UniProtKB-SubCell"/>
</dbReference>
<comment type="subcellular location">
    <subcellularLocation>
        <location evidence="1">Endoplasmic reticulum membrane</location>
        <topology evidence="1">Multi-pass membrane protein</topology>
    </subcellularLocation>
</comment>
<evidence type="ECO:0000256" key="8">
    <source>
        <dbReference type="ARBA" id="ARBA00022989"/>
    </source>
</evidence>
<dbReference type="RefSeq" id="XP_037224224.1">
    <property type="nucleotide sequence ID" value="XM_037359129.1"/>
</dbReference>
<keyword evidence="6 11" id="KW-0418">Kinase</keyword>
<evidence type="ECO:0000256" key="2">
    <source>
        <dbReference type="ARBA" id="ARBA00010794"/>
    </source>
</evidence>
<evidence type="ECO:0000256" key="5">
    <source>
        <dbReference type="ARBA" id="ARBA00022692"/>
    </source>
</evidence>
<evidence type="ECO:0000313" key="11">
    <source>
        <dbReference type="EMBL" id="KAF7312116.1"/>
    </source>
</evidence>
<name>A0A8H6T8E6_9AGAR</name>
<feature type="transmembrane region" description="Helical" evidence="10">
    <location>
        <begin position="561"/>
        <end position="581"/>
    </location>
</feature>
<proteinExistence type="inferred from homology"/>
<dbReference type="PANTHER" id="PTHR13205">
    <property type="entry name" value="TRANSMEMBRANE PROTEIN 15-RELATED"/>
    <property type="match status" value="1"/>
</dbReference>